<keyword evidence="3" id="KW-0274">FAD</keyword>
<dbReference type="Gene3D" id="3.30.70.2740">
    <property type="match status" value="1"/>
</dbReference>
<dbReference type="InterPro" id="IPR051914">
    <property type="entry name" value="FAD-linked_OxidoTrans_Type4"/>
</dbReference>
<keyword evidence="4" id="KW-0560">Oxidoreductase</keyword>
<dbReference type="SUPFAM" id="SSF56176">
    <property type="entry name" value="FAD-binding/transporter-associated domain-like"/>
    <property type="match status" value="1"/>
</dbReference>
<evidence type="ECO:0000256" key="2">
    <source>
        <dbReference type="ARBA" id="ARBA00022630"/>
    </source>
</evidence>
<comment type="cofactor">
    <cofactor evidence="1">
        <name>FAD</name>
        <dbReference type="ChEBI" id="CHEBI:57692"/>
    </cofactor>
</comment>
<dbReference type="SUPFAM" id="SSF55103">
    <property type="entry name" value="FAD-linked oxidases, C-terminal domain"/>
    <property type="match status" value="1"/>
</dbReference>
<keyword evidence="7" id="KW-1185">Reference proteome</keyword>
<accession>A0ABZ2MCW7</accession>
<sequence>MNQADALAELARLVPAEVLSTDADIVESYRHDQSRWGDAGTPLCVARPKSKDEVESVVRWAAKHRIPIVPRGAGSGLSGGASAIAGCVVLSLERMTRIVEIQRDAMYAVVEPGVLNGQLKAATKELGLWYPPDPASFEFSTLGGNVATNAGGLCCVKYGVTVDYVLGLEVVLADGSRIRTGGRTRKNVAGYDLTRLFVGSEGTLGVVTEITLRLRPAPPPAQTLVATFDSLAAAGQAVAHIVKSCDPSLLEIMDQASIRAVEAHQPMDLDTSAAAMLFARSDAPKGAEPRRIREACEAAGATTVFVTEEEWEGDMFLHARRLAFPALEKLGATLVDDVAVPVHLLTEMIRRIERVARETGARVATVGHAGDGNLHPLVLYDAKDPADEARAQKAFRTIMMEAIALGGTITGEHGVGTLKKGFLPLQLGEESLAVQRRVKETFDPLGIMNPGKVI</sequence>
<dbReference type="Gene3D" id="3.30.465.10">
    <property type="match status" value="1"/>
</dbReference>
<keyword evidence="2" id="KW-0285">Flavoprotein</keyword>
<dbReference type="InterPro" id="IPR004113">
    <property type="entry name" value="FAD-bd_oxidored_4_C"/>
</dbReference>
<dbReference type="Proteomes" id="UP001370348">
    <property type="component" value="Chromosome"/>
</dbReference>
<dbReference type="PROSITE" id="PS51387">
    <property type="entry name" value="FAD_PCMH"/>
    <property type="match status" value="1"/>
</dbReference>
<evidence type="ECO:0000259" key="5">
    <source>
        <dbReference type="PROSITE" id="PS51387"/>
    </source>
</evidence>
<evidence type="ECO:0000256" key="3">
    <source>
        <dbReference type="ARBA" id="ARBA00022827"/>
    </source>
</evidence>
<dbReference type="RefSeq" id="WP_394829953.1">
    <property type="nucleotide sequence ID" value="NZ_CP089984.1"/>
</dbReference>
<evidence type="ECO:0000256" key="4">
    <source>
        <dbReference type="ARBA" id="ARBA00023002"/>
    </source>
</evidence>
<proteinExistence type="predicted"/>
<dbReference type="Gene3D" id="1.10.45.10">
    <property type="entry name" value="Vanillyl-alcohol Oxidase, Chain A, domain 4"/>
    <property type="match status" value="1"/>
</dbReference>
<dbReference type="Pfam" id="PF02913">
    <property type="entry name" value="FAD-oxidase_C"/>
    <property type="match status" value="1"/>
</dbReference>
<dbReference type="PANTHER" id="PTHR42934">
    <property type="entry name" value="GLYCOLATE OXIDASE SUBUNIT GLCD"/>
    <property type="match status" value="1"/>
</dbReference>
<feature type="domain" description="FAD-binding PCMH-type" evidence="5">
    <location>
        <begin position="38"/>
        <end position="217"/>
    </location>
</feature>
<reference evidence="6 7" key="1">
    <citation type="submission" date="2021-12" db="EMBL/GenBank/DDBJ databases">
        <title>Discovery of the Pendulisporaceae a myxobacterial family with distinct sporulation behavior and unique specialized metabolism.</title>
        <authorList>
            <person name="Garcia R."/>
            <person name="Popoff A."/>
            <person name="Bader C.D."/>
            <person name="Loehr J."/>
            <person name="Walesch S."/>
            <person name="Walt C."/>
            <person name="Boldt J."/>
            <person name="Bunk B."/>
            <person name="Haeckl F.J.F.P.J."/>
            <person name="Gunesch A.P."/>
            <person name="Birkelbach J."/>
            <person name="Nuebel U."/>
            <person name="Pietschmann T."/>
            <person name="Bach T."/>
            <person name="Mueller R."/>
        </authorList>
    </citation>
    <scope>NUCLEOTIDE SEQUENCE [LARGE SCALE GENOMIC DNA]</scope>
    <source>
        <strain evidence="6 7">MSr11954</strain>
    </source>
</reference>
<protein>
    <submittedName>
        <fullName evidence="6">FAD-binding protein</fullName>
    </submittedName>
</protein>
<evidence type="ECO:0000256" key="1">
    <source>
        <dbReference type="ARBA" id="ARBA00001974"/>
    </source>
</evidence>
<dbReference type="InterPro" id="IPR016164">
    <property type="entry name" value="FAD-linked_Oxase-like_C"/>
</dbReference>
<dbReference type="InterPro" id="IPR016171">
    <property type="entry name" value="Vanillyl_alc_oxidase_C-sub2"/>
</dbReference>
<dbReference type="InterPro" id="IPR036318">
    <property type="entry name" value="FAD-bd_PCMH-like_sf"/>
</dbReference>
<dbReference type="InterPro" id="IPR016166">
    <property type="entry name" value="FAD-bd_PCMH"/>
</dbReference>
<dbReference type="EMBL" id="CP089984">
    <property type="protein sequence ID" value="WXB20365.1"/>
    <property type="molecule type" value="Genomic_DNA"/>
</dbReference>
<dbReference type="Pfam" id="PF01565">
    <property type="entry name" value="FAD_binding_4"/>
    <property type="match status" value="1"/>
</dbReference>
<name>A0ABZ2MCW7_9BACT</name>
<evidence type="ECO:0000313" key="6">
    <source>
        <dbReference type="EMBL" id="WXB20365.1"/>
    </source>
</evidence>
<evidence type="ECO:0000313" key="7">
    <source>
        <dbReference type="Proteomes" id="UP001370348"/>
    </source>
</evidence>
<dbReference type="PANTHER" id="PTHR42934:SF2">
    <property type="entry name" value="GLYCOLATE OXIDASE SUBUNIT GLCD"/>
    <property type="match status" value="1"/>
</dbReference>
<gene>
    <name evidence="6" type="ORF">LZC94_09270</name>
</gene>
<dbReference type="InterPro" id="IPR016169">
    <property type="entry name" value="FAD-bd_PCMH_sub2"/>
</dbReference>
<dbReference type="InterPro" id="IPR006094">
    <property type="entry name" value="Oxid_FAD_bind_N"/>
</dbReference>
<organism evidence="6 7">
    <name type="scientific">Pendulispora albinea</name>
    <dbReference type="NCBI Taxonomy" id="2741071"/>
    <lineage>
        <taxon>Bacteria</taxon>
        <taxon>Pseudomonadati</taxon>
        <taxon>Myxococcota</taxon>
        <taxon>Myxococcia</taxon>
        <taxon>Myxococcales</taxon>
        <taxon>Sorangiineae</taxon>
        <taxon>Pendulisporaceae</taxon>
        <taxon>Pendulispora</taxon>
    </lineage>
</organism>